<reference evidence="2" key="1">
    <citation type="submission" date="2021-09" db="EMBL/GenBank/DDBJ databases">
        <title>The genome of Mauremys mutica provides insights into the evolution of semi-aquatic lifestyle.</title>
        <authorList>
            <person name="Gong S."/>
            <person name="Gao Y."/>
        </authorList>
    </citation>
    <scope>NUCLEOTIDE SEQUENCE</scope>
    <source>
        <strain evidence="2">MM-2020</strain>
        <tissue evidence="2">Muscle</tissue>
    </source>
</reference>
<comment type="caution">
    <text evidence="2">The sequence shown here is derived from an EMBL/GenBank/DDBJ whole genome shotgun (WGS) entry which is preliminary data.</text>
</comment>
<feature type="signal peptide" evidence="1">
    <location>
        <begin position="1"/>
        <end position="21"/>
    </location>
</feature>
<keyword evidence="3" id="KW-1185">Reference proteome</keyword>
<dbReference type="EMBL" id="JAHDVG010000488">
    <property type="protein sequence ID" value="KAH1165470.1"/>
    <property type="molecule type" value="Genomic_DNA"/>
</dbReference>
<evidence type="ECO:0000313" key="2">
    <source>
        <dbReference type="EMBL" id="KAH1165470.1"/>
    </source>
</evidence>
<evidence type="ECO:0000256" key="1">
    <source>
        <dbReference type="SAM" id="SignalP"/>
    </source>
</evidence>
<dbReference type="Proteomes" id="UP000827986">
    <property type="component" value="Unassembled WGS sequence"/>
</dbReference>
<name>A0A9D3WQY6_9SAUR</name>
<gene>
    <name evidence="2" type="ORF">KIL84_023029</name>
</gene>
<dbReference type="AlphaFoldDB" id="A0A9D3WQY6"/>
<evidence type="ECO:0000313" key="3">
    <source>
        <dbReference type="Proteomes" id="UP000827986"/>
    </source>
</evidence>
<proteinExistence type="predicted"/>
<protein>
    <submittedName>
        <fullName evidence="2">Uncharacterized protein</fullName>
    </submittedName>
</protein>
<keyword evidence="1" id="KW-0732">Signal</keyword>
<feature type="chain" id="PRO_5039396378" evidence="1">
    <location>
        <begin position="22"/>
        <end position="168"/>
    </location>
</feature>
<sequence>MECAPHTTILWLLFSREVVVAFMYYMPTGAPDSYSGSLVSTPRCPVLPLHLPISDWLVPGEPPGTTLGAVSNVPDSCQCAQALSEVTCKTAAGWNVTGWVIKWMIGPVGFFQVVDVCEMYLILVSLAPVKTRRNAEANAFLVSGRSESGPLCLTIVQSFICEMRVNGT</sequence>
<organism evidence="2 3">
    <name type="scientific">Mauremys mutica</name>
    <name type="common">yellowpond turtle</name>
    <dbReference type="NCBI Taxonomy" id="74926"/>
    <lineage>
        <taxon>Eukaryota</taxon>
        <taxon>Metazoa</taxon>
        <taxon>Chordata</taxon>
        <taxon>Craniata</taxon>
        <taxon>Vertebrata</taxon>
        <taxon>Euteleostomi</taxon>
        <taxon>Archelosauria</taxon>
        <taxon>Testudinata</taxon>
        <taxon>Testudines</taxon>
        <taxon>Cryptodira</taxon>
        <taxon>Durocryptodira</taxon>
        <taxon>Testudinoidea</taxon>
        <taxon>Geoemydidae</taxon>
        <taxon>Geoemydinae</taxon>
        <taxon>Mauremys</taxon>
    </lineage>
</organism>
<accession>A0A9D3WQY6</accession>